<reference evidence="2" key="1">
    <citation type="journal article" date="2019" name="Int. J. Syst. Evol. Microbiol.">
        <title>The Global Catalogue of Microorganisms (GCM) 10K type strain sequencing project: providing services to taxonomists for standard genome sequencing and annotation.</title>
        <authorList>
            <consortium name="The Broad Institute Genomics Platform"/>
            <consortium name="The Broad Institute Genome Sequencing Center for Infectious Disease"/>
            <person name="Wu L."/>
            <person name="Ma J."/>
        </authorList>
    </citation>
    <scope>NUCLEOTIDE SEQUENCE [LARGE SCALE GENOMIC DNA]</scope>
    <source>
        <strain evidence="2">WYCCWR 12678</strain>
    </source>
</reference>
<gene>
    <name evidence="1" type="ORF">ACFO8Q_08890</name>
</gene>
<evidence type="ECO:0000313" key="1">
    <source>
        <dbReference type="EMBL" id="MFC4767477.1"/>
    </source>
</evidence>
<protein>
    <recommendedName>
        <fullName evidence="3">Nucleic acid-binding protein</fullName>
    </recommendedName>
</protein>
<name>A0ABV9Q2I1_9BACL</name>
<dbReference type="Proteomes" id="UP001596002">
    <property type="component" value="Unassembled WGS sequence"/>
</dbReference>
<dbReference type="RefSeq" id="WP_380025400.1">
    <property type="nucleotide sequence ID" value="NZ_JBHSHC010000063.1"/>
</dbReference>
<evidence type="ECO:0008006" key="3">
    <source>
        <dbReference type="Google" id="ProtNLM"/>
    </source>
</evidence>
<accession>A0ABV9Q2I1</accession>
<sequence>MDRTCSKCGVKVTEAEAICPPGGKVILVKSPFKNFASKKESSPLHVYACPSCGLVEWYAEKPENLSN</sequence>
<organism evidence="1 2">
    <name type="scientific">Effusibacillus consociatus</name>
    <dbReference type="NCBI Taxonomy" id="1117041"/>
    <lineage>
        <taxon>Bacteria</taxon>
        <taxon>Bacillati</taxon>
        <taxon>Bacillota</taxon>
        <taxon>Bacilli</taxon>
        <taxon>Bacillales</taxon>
        <taxon>Alicyclobacillaceae</taxon>
        <taxon>Effusibacillus</taxon>
    </lineage>
</organism>
<keyword evidence="2" id="KW-1185">Reference proteome</keyword>
<comment type="caution">
    <text evidence="1">The sequence shown here is derived from an EMBL/GenBank/DDBJ whole genome shotgun (WGS) entry which is preliminary data.</text>
</comment>
<proteinExistence type="predicted"/>
<evidence type="ECO:0000313" key="2">
    <source>
        <dbReference type="Proteomes" id="UP001596002"/>
    </source>
</evidence>
<dbReference type="EMBL" id="JBHSHC010000063">
    <property type="protein sequence ID" value="MFC4767477.1"/>
    <property type="molecule type" value="Genomic_DNA"/>
</dbReference>